<feature type="compositionally biased region" description="Polar residues" evidence="18">
    <location>
        <begin position="55"/>
        <end position="76"/>
    </location>
</feature>
<dbReference type="Proteomes" id="UP000289738">
    <property type="component" value="Chromosome A02"/>
</dbReference>
<gene>
    <name evidence="20" type="ORF">Ahy_A02g009653</name>
</gene>
<dbReference type="PROSITE" id="PS50089">
    <property type="entry name" value="ZF_RING_2"/>
    <property type="match status" value="1"/>
</dbReference>
<dbReference type="GO" id="GO:0006086">
    <property type="term" value="P:pyruvate decarboxylation to acetyl-CoA"/>
    <property type="evidence" value="ECO:0007669"/>
    <property type="project" value="InterPro"/>
</dbReference>
<dbReference type="InterPro" id="IPR017597">
    <property type="entry name" value="Pyrv_DH_E1_asu_subgrp-y"/>
</dbReference>
<dbReference type="Gene3D" id="2.130.10.10">
    <property type="entry name" value="YVTN repeat-like/Quinoprotein amine dehydrogenase"/>
    <property type="match status" value="1"/>
</dbReference>
<dbReference type="NCBIfam" id="TIGR03182">
    <property type="entry name" value="PDH_E1_alph_y"/>
    <property type="match status" value="1"/>
</dbReference>
<accession>A0A445EHL8</accession>
<dbReference type="Pfam" id="PF12816">
    <property type="entry name" value="TPR_Vps8"/>
    <property type="match status" value="1"/>
</dbReference>
<dbReference type="SUPFAM" id="SSF52518">
    <property type="entry name" value="Thiamin diphosphate-binding fold (THDP-binding)"/>
    <property type="match status" value="1"/>
</dbReference>
<protein>
    <recommendedName>
        <fullName evidence="16">Pyruvate dehydrogenase E1 component subunit alpha</fullName>
        <ecNumber evidence="16">1.2.4.1</ecNumber>
    </recommendedName>
</protein>
<dbReference type="InterPro" id="IPR045111">
    <property type="entry name" value="Vps41/Vps8"/>
</dbReference>
<keyword evidence="13" id="KW-0862">Zinc</keyword>
<dbReference type="PROSITE" id="PS50082">
    <property type="entry name" value="WD_REPEATS_2"/>
    <property type="match status" value="1"/>
</dbReference>
<keyword evidence="17" id="KW-0175">Coiled coil</keyword>
<dbReference type="InterPro" id="IPR000547">
    <property type="entry name" value="Clathrin_H-chain/VPS_repeat"/>
</dbReference>
<feature type="domain" description="RING-type" evidence="19">
    <location>
        <begin position="1755"/>
        <end position="1803"/>
    </location>
</feature>
<evidence type="ECO:0000256" key="3">
    <source>
        <dbReference type="ARBA" id="ARBA00011130"/>
    </source>
</evidence>
<dbReference type="Pfam" id="PF00676">
    <property type="entry name" value="E1_dh"/>
    <property type="match status" value="1"/>
</dbReference>
<evidence type="ECO:0000256" key="8">
    <source>
        <dbReference type="ARBA" id="ARBA00023002"/>
    </source>
</evidence>
<dbReference type="InterPro" id="IPR001680">
    <property type="entry name" value="WD40_rpt"/>
</dbReference>
<name>A0A445EHL8_ARAHY</name>
<evidence type="ECO:0000256" key="9">
    <source>
        <dbReference type="ARBA" id="ARBA00023052"/>
    </source>
</evidence>
<dbReference type="InterPro" id="IPR036322">
    <property type="entry name" value="WD40_repeat_dom_sf"/>
</dbReference>
<evidence type="ECO:0000256" key="6">
    <source>
        <dbReference type="ARBA" id="ARBA00022737"/>
    </source>
</evidence>
<comment type="caution">
    <text evidence="20">The sequence shown here is derived from an EMBL/GenBank/DDBJ whole genome shotgun (WGS) entry which is preliminary data.</text>
</comment>
<evidence type="ECO:0000256" key="5">
    <source>
        <dbReference type="ARBA" id="ARBA00022574"/>
    </source>
</evidence>
<dbReference type="GO" id="GO:0008270">
    <property type="term" value="F:zinc ion binding"/>
    <property type="evidence" value="ECO:0007669"/>
    <property type="project" value="UniProtKB-KW"/>
</dbReference>
<dbReference type="PROSITE" id="PS50236">
    <property type="entry name" value="CHCR"/>
    <property type="match status" value="1"/>
</dbReference>
<evidence type="ECO:0000256" key="4">
    <source>
        <dbReference type="ARBA" id="ARBA00022448"/>
    </source>
</evidence>
<proteinExistence type="inferred from homology"/>
<dbReference type="Pfam" id="PF23410">
    <property type="entry name" value="Beta-prop_VPS8"/>
    <property type="match status" value="1"/>
</dbReference>
<feature type="compositionally biased region" description="Polar residues" evidence="18">
    <location>
        <begin position="91"/>
        <end position="100"/>
    </location>
</feature>
<feature type="repeat" description="WD" evidence="14">
    <location>
        <begin position="489"/>
        <end position="523"/>
    </location>
</feature>
<dbReference type="GO" id="GO:0034058">
    <property type="term" value="P:endosomal vesicle fusion"/>
    <property type="evidence" value="ECO:0007669"/>
    <property type="project" value="TreeGrafter"/>
</dbReference>
<keyword evidence="8 16" id="KW-0560">Oxidoreductase</keyword>
<dbReference type="InterPro" id="IPR001017">
    <property type="entry name" value="DH_E1"/>
</dbReference>
<keyword evidence="10 16" id="KW-0670">Pyruvate</keyword>
<evidence type="ECO:0000256" key="15">
    <source>
        <dbReference type="PROSITE-ProRule" id="PRU01006"/>
    </source>
</evidence>
<evidence type="ECO:0000256" key="14">
    <source>
        <dbReference type="PROSITE-ProRule" id="PRU00221"/>
    </source>
</evidence>
<dbReference type="Pfam" id="PF23556">
    <property type="entry name" value="TPR_Vps41"/>
    <property type="match status" value="1"/>
</dbReference>
<dbReference type="InterPro" id="IPR029061">
    <property type="entry name" value="THDP-binding"/>
</dbReference>
<keyword evidence="13" id="KW-0863">Zinc-finger</keyword>
<dbReference type="PANTHER" id="PTHR12616">
    <property type="entry name" value="VACUOLAR PROTEIN SORTING VPS41"/>
    <property type="match status" value="1"/>
</dbReference>
<comment type="function">
    <text evidence="11">The pyruvate dehydrogenase complex catalyzes the overall conversion of pyruvate to acetyl-CoA and CO(2). It contains multiple copies of three enzymatic components: pyruvate dehydrogenase (E1), dihydrolipoamide acetyltransferase (E2) and lipoamide dehydrogenase (E3).</text>
</comment>
<keyword evidence="7" id="KW-0653">Protein transport</keyword>
<dbReference type="STRING" id="3818.A0A445EHL8"/>
<keyword evidence="21" id="KW-1185">Reference proteome</keyword>
<evidence type="ECO:0000313" key="20">
    <source>
        <dbReference type="EMBL" id="RYR74939.1"/>
    </source>
</evidence>
<evidence type="ECO:0000256" key="1">
    <source>
        <dbReference type="ARBA" id="ARBA00001964"/>
    </source>
</evidence>
<dbReference type="GO" id="GO:0006623">
    <property type="term" value="P:protein targeting to vacuole"/>
    <property type="evidence" value="ECO:0007669"/>
    <property type="project" value="InterPro"/>
</dbReference>
<feature type="region of interest" description="Disordered" evidence="18">
    <location>
        <begin position="1"/>
        <end position="100"/>
    </location>
</feature>
<evidence type="ECO:0000256" key="12">
    <source>
        <dbReference type="ARBA" id="ARBA00051231"/>
    </source>
</evidence>
<evidence type="ECO:0000256" key="2">
    <source>
        <dbReference type="ARBA" id="ARBA00009422"/>
    </source>
</evidence>
<keyword evidence="5 14" id="KW-0853">WD repeat</keyword>
<evidence type="ECO:0000259" key="19">
    <source>
        <dbReference type="PROSITE" id="PS50089"/>
    </source>
</evidence>
<evidence type="ECO:0000256" key="16">
    <source>
        <dbReference type="RuleBase" id="RU361139"/>
    </source>
</evidence>
<comment type="similarity">
    <text evidence="2">Belongs to the VPS8 family.</text>
</comment>
<keyword evidence="9 16" id="KW-0786">Thiamine pyrophosphate</keyword>
<dbReference type="EC" id="1.2.4.1" evidence="16"/>
<dbReference type="GO" id="GO:0005770">
    <property type="term" value="C:late endosome"/>
    <property type="evidence" value="ECO:0007669"/>
    <property type="project" value="TreeGrafter"/>
</dbReference>
<dbReference type="CDD" id="cd02000">
    <property type="entry name" value="TPP_E1_PDC_ADC_BCADC"/>
    <property type="match status" value="1"/>
</dbReference>
<dbReference type="GO" id="GO:0030897">
    <property type="term" value="C:HOPS complex"/>
    <property type="evidence" value="ECO:0007669"/>
    <property type="project" value="TreeGrafter"/>
</dbReference>
<keyword evidence="6" id="KW-0677">Repeat</keyword>
<evidence type="ECO:0000256" key="18">
    <source>
        <dbReference type="SAM" id="MobiDB-lite"/>
    </source>
</evidence>
<comment type="subunit">
    <text evidence="3">Tetramer of 2 alpha and 2 beta subunits.</text>
</comment>
<evidence type="ECO:0000313" key="21">
    <source>
        <dbReference type="Proteomes" id="UP000289738"/>
    </source>
</evidence>
<dbReference type="FunFam" id="3.40.50.970:FF:000013">
    <property type="entry name" value="Pyruvate dehydrogenase E1 component subunit alpha"/>
    <property type="match status" value="1"/>
</dbReference>
<comment type="catalytic activity">
    <reaction evidence="12 16">
        <text>N(6)-[(R)-lipoyl]-L-lysyl-[protein] + pyruvate + H(+) = N(6)-[(R)-S(8)-acetyldihydrolipoyl]-L-lysyl-[protein] + CO2</text>
        <dbReference type="Rhea" id="RHEA:19189"/>
        <dbReference type="Rhea" id="RHEA-COMP:10474"/>
        <dbReference type="Rhea" id="RHEA-COMP:10478"/>
        <dbReference type="ChEBI" id="CHEBI:15361"/>
        <dbReference type="ChEBI" id="CHEBI:15378"/>
        <dbReference type="ChEBI" id="CHEBI:16526"/>
        <dbReference type="ChEBI" id="CHEBI:83099"/>
        <dbReference type="ChEBI" id="CHEBI:83111"/>
        <dbReference type="EC" id="1.2.4.1"/>
    </reaction>
</comment>
<evidence type="ECO:0000256" key="7">
    <source>
        <dbReference type="ARBA" id="ARBA00022927"/>
    </source>
</evidence>
<dbReference type="GO" id="GO:0004739">
    <property type="term" value="F:pyruvate dehydrogenase (acetyl-transferring) activity"/>
    <property type="evidence" value="ECO:0007669"/>
    <property type="project" value="UniProtKB-UniRule"/>
</dbReference>
<feature type="region of interest" description="Disordered" evidence="18">
    <location>
        <begin position="150"/>
        <end position="177"/>
    </location>
</feature>
<dbReference type="PROSITE" id="PS00678">
    <property type="entry name" value="WD_REPEATS_1"/>
    <property type="match status" value="1"/>
</dbReference>
<dbReference type="InterPro" id="IPR025941">
    <property type="entry name" value="Vps8_central_dom"/>
</dbReference>
<evidence type="ECO:0000256" key="13">
    <source>
        <dbReference type="PROSITE-ProRule" id="PRU00175"/>
    </source>
</evidence>
<comment type="cofactor">
    <cofactor evidence="1 16">
        <name>thiamine diphosphate</name>
        <dbReference type="ChEBI" id="CHEBI:58937"/>
    </cofactor>
</comment>
<feature type="coiled-coil region" evidence="17">
    <location>
        <begin position="2317"/>
        <end position="2344"/>
    </location>
</feature>
<feature type="compositionally biased region" description="Basic and acidic residues" evidence="18">
    <location>
        <begin position="164"/>
        <end position="177"/>
    </location>
</feature>
<dbReference type="InterPro" id="IPR001841">
    <property type="entry name" value="Znf_RING"/>
</dbReference>
<dbReference type="PANTHER" id="PTHR12616:SF8">
    <property type="entry name" value="VACUOLAR PROTEIN SORTING-ASSOCIATED PROTEIN 8 HOMOLOG"/>
    <property type="match status" value="1"/>
</dbReference>
<dbReference type="InterPro" id="IPR015943">
    <property type="entry name" value="WD40/YVTN_repeat-like_dom_sf"/>
</dbReference>
<feature type="repeat" description="CHCR" evidence="15">
    <location>
        <begin position="1428"/>
        <end position="1579"/>
    </location>
</feature>
<dbReference type="PROSITE" id="PS50294">
    <property type="entry name" value="WD_REPEATS_REGION"/>
    <property type="match status" value="1"/>
</dbReference>
<organism evidence="20 21">
    <name type="scientific">Arachis hypogaea</name>
    <name type="common">Peanut</name>
    <dbReference type="NCBI Taxonomy" id="3818"/>
    <lineage>
        <taxon>Eukaryota</taxon>
        <taxon>Viridiplantae</taxon>
        <taxon>Streptophyta</taxon>
        <taxon>Embryophyta</taxon>
        <taxon>Tracheophyta</taxon>
        <taxon>Spermatophyta</taxon>
        <taxon>Magnoliopsida</taxon>
        <taxon>eudicotyledons</taxon>
        <taxon>Gunneridae</taxon>
        <taxon>Pentapetalae</taxon>
        <taxon>rosids</taxon>
        <taxon>fabids</taxon>
        <taxon>Fabales</taxon>
        <taxon>Fabaceae</taxon>
        <taxon>Papilionoideae</taxon>
        <taxon>50 kb inversion clade</taxon>
        <taxon>dalbergioids sensu lato</taxon>
        <taxon>Dalbergieae</taxon>
        <taxon>Pterocarpus clade</taxon>
        <taxon>Arachis</taxon>
    </lineage>
</organism>
<dbReference type="InterPro" id="IPR019775">
    <property type="entry name" value="WD40_repeat_CS"/>
</dbReference>
<sequence length="2386" mass="264241">MELDIHSFLPSDEEDDTADHHRRTVDDILNDCSSSSSSPSPPSSPSTSSKPFHPLQNSQTTLPIPQSHPHQYNSARPASFSRVKPHDPFSNRVTRPPTFSSLLGGVRSNAKPGAALAAAAAASRSVPTPHAAAIKSRRNLQKFAALGSGELSSSIGGIGDDSDVSSRSELGEGTSDRFEGFESGVVEKFDELERKVEDFRDHSESSGGVGVVDAEVDGGANIGVENDSEKRDLDVVDNENDDSEKNVVSSAPFDHDDDDVDKENEKKIDATIITNVVVDDDLDVGEKGITEDGLKSEIIMVREEAVNDGTFVEESKSEVNDIVGDGDGDGDNGGSLVSDDVSELVEERLEEMESKRAAKIAEKKLESLKKPLELAEELEKKHASTGMHLEEGAAAQPMRLEGVRRGSTTLGYFDVDADNAVTRAISSQAFRREHGSAQVLAAHANYIAVGMAKGLIVVVPSKYSIHHADSIDGKMLMLGMQGDRTHAPVTSMSFNQQGDLLLAGYGDGHVTIWDVQKGVVAKVISGEHTSPVVHAFFLGQDPQNTRQFKAVTGDCKGLVLLHSISVVPLLNRFTIKTQCLLDGQKTGLVLSASPLLPDEYSGSASPYSQGSTTAAASSISSMMGGVVGGDAPWKLFNEGSSLVEEGVVVFVTHQTALVVRLSPTLQVYAQLSRPDGIREGSIPYTAWKYLAQTCSSAENTSADAVERVSLLAIAWERKVQVAKLIKSELKVYGKWSLDSAAIGLAWLDDQMLVVLTSTGQMYLCAKDGTVIHQTSFGVDGIGGDDLISYHTHFINIFGNPEKDYHNSVAVRGASIYILGPMHLVVSRLLPWKERILVLRKAGDWMGALNMAMTLYDGHAHGVVDLPRTLDAVHEAIMPFLLELLTSYVDEVFSYISVAFCNQIGKLDESSDSSSRSNSVHSEIKEQYTRVGGVAVEFCCHIKRTDILFDKIFSKFVDVNVQQRETFLELLEPYILKDMLGSLPPEVLAHVRLFGTIMQELVEHYSAKGWLQRVEQCVLHMDISSLDFNQVVRLCREHGLYSALVYLFNKGLNDYRAPLEELFEVLQNSQKDTAVALGYRMLVYLKYCFTGLAFPPGRGTIPPTRLQSLRKELVEFLLEDSNASKSQAKSNLVAKQPCLNVYLLLELDTEATLDVLRCAFDEDEISITASSSLNSVDQSIEEAKEENGVTEHQSTLVQNTVDALVKLIDMKSVSPDTTSSSGDDGLIKEWPLKDMGYLFEFIAYYVALQRAKISKNVLCQIFEYLTSERYSATNVLVHGSTPKNREKQVLALLEILPDSDWDASYVLELCERAQYHQVCGFIHSIRHEYVAALDSYMKDFNEPVHAFSFINTMLSRLTNKDHATIRSDIISRIPELVELSRQGTFHMVISHFSDENSRIITELHSHPRSLFLYLKTLIELHLFGTLDLSNLRKGNLSNEKPVKDDSQVLSDYIENISNFPKYIRENPIHVPDDLIELYLELLCQYEGGSVLKFLEKFDSYRVEHCLRLCQQYGIIDAAAFLLERVGDVGSALVLTLSDLNDKFVEVDDAVEAVVSKRSLRGSSHTEVFNAVLRMKEVNDLLNLLRACIGLCQRNTPRLNPEEAEAHWFKLLDSFCEPFMDSNVEDRAYERKHYFGMLDGPENSQPDNESYKSRWKISKSRNGHIMRKLLSQFIKEIVEGMIGFVHLPTIMSKLLSDNGTQEFGDFKFTILGMLGIYGFERRILDAAKSLIEDDTFYTMSLLKKGASHGYAPRTILCCICNGLLTKNSTSSGIRIFNCGHASHLHCEGLEIESSRKGSASGCPVCMPSQKPQQSRNKSAIVDNGLISRFSTRRQPPHGSPIPPHENDLAENSYGHQQISRFEILNSLQKNERFIQIENLPQLRLAPPAVYHEKVNKVIDFHAGESSSSSSAVLEKQSRNNKQNRELRVKGSSIRFPLKSTIFGNLFAGKEKNNKSLERMSLSATKFVHPITTPPSTRSSDKPLFSTFFGSNHTKLRFNKPIVAAQRRSSSAASTSSPVVAVSDVVKEKKLKSASNLLITKEEGLVLYEDMILGRFFEDMCAQMYYRGKMFGFVHLYNGQEAVSTGFIKFLKKEDYVVSTYRDHVHALSKGVPAREVMSELFGKATGCCRGQGGSMHMFSKQFNLLGGFAFIGEGIPVATGAAFSSKYRREVLKEPGADEVTLAFFGDGTCNNGQFYECLNMAALWKLPIVFVVENNLWAIGMSHLRATSDPQIWKKGPAFGMPGIHVDGMDVLKVREVAKEAIERARRGEGPTLVECETYRFRGHSLADPDELRDPAEKAHYAGRDPITALKKYLFDNKLASEQELKAIDKKIEELLDDAVEFADESPLPPRSQLLENVFADPKGFGIGPDGKYRCEDPKFTQGTAHV</sequence>
<keyword evidence="13" id="KW-0479">Metal-binding</keyword>
<keyword evidence="4" id="KW-0813">Transport</keyword>
<reference evidence="20 21" key="1">
    <citation type="submission" date="2019-01" db="EMBL/GenBank/DDBJ databases">
        <title>Sequencing of cultivated peanut Arachis hypogaea provides insights into genome evolution and oil improvement.</title>
        <authorList>
            <person name="Chen X."/>
        </authorList>
    </citation>
    <scope>NUCLEOTIDE SEQUENCE [LARGE SCALE GENOMIC DNA]</scope>
    <source>
        <strain evidence="21">cv. Fuhuasheng</strain>
        <tissue evidence="20">Leaves</tissue>
    </source>
</reference>
<feature type="region of interest" description="Disordered" evidence="18">
    <location>
        <begin position="199"/>
        <end position="260"/>
    </location>
</feature>
<dbReference type="Gene3D" id="3.40.50.970">
    <property type="match status" value="1"/>
</dbReference>
<evidence type="ECO:0000256" key="10">
    <source>
        <dbReference type="ARBA" id="ARBA00023317"/>
    </source>
</evidence>
<evidence type="ECO:0000256" key="11">
    <source>
        <dbReference type="ARBA" id="ARBA00025211"/>
    </source>
</evidence>
<dbReference type="SUPFAM" id="SSF50978">
    <property type="entry name" value="WD40 repeat-like"/>
    <property type="match status" value="1"/>
</dbReference>
<dbReference type="EMBL" id="SDMP01000002">
    <property type="protein sequence ID" value="RYR74939.1"/>
    <property type="molecule type" value="Genomic_DNA"/>
</dbReference>
<evidence type="ECO:0000256" key="17">
    <source>
        <dbReference type="SAM" id="Coils"/>
    </source>
</evidence>